<evidence type="ECO:0000313" key="12">
    <source>
        <dbReference type="EMBL" id="MBY9076575.1"/>
    </source>
</evidence>
<feature type="domain" description="Cation/H+ exchanger transmembrane" evidence="11">
    <location>
        <begin position="14"/>
        <end position="380"/>
    </location>
</feature>
<evidence type="ECO:0000256" key="10">
    <source>
        <dbReference type="SAM" id="Phobius"/>
    </source>
</evidence>
<dbReference type="Gene3D" id="1.20.1530.20">
    <property type="match status" value="1"/>
</dbReference>
<evidence type="ECO:0000256" key="4">
    <source>
        <dbReference type="ARBA" id="ARBA00022449"/>
    </source>
</evidence>
<keyword evidence="7" id="KW-0406">Ion transport</keyword>
<keyword evidence="6 10" id="KW-1133">Transmembrane helix</keyword>
<protein>
    <submittedName>
        <fullName evidence="12">Cation:proton antiporter</fullName>
    </submittedName>
</protein>
<dbReference type="RefSeq" id="WP_221026372.1">
    <property type="nucleotide sequence ID" value="NZ_JAIEZQ010000003.1"/>
</dbReference>
<feature type="transmembrane region" description="Helical" evidence="10">
    <location>
        <begin position="33"/>
        <end position="52"/>
    </location>
</feature>
<dbReference type="PANTHER" id="PTHR43562:SF1">
    <property type="entry name" value="NA(+)_H(+) ANTIPORTER YJBQ-RELATED"/>
    <property type="match status" value="1"/>
</dbReference>
<evidence type="ECO:0000256" key="8">
    <source>
        <dbReference type="ARBA" id="ARBA00023136"/>
    </source>
</evidence>
<feature type="transmembrane region" description="Helical" evidence="10">
    <location>
        <begin position="332"/>
        <end position="353"/>
    </location>
</feature>
<dbReference type="Proteomes" id="UP000754710">
    <property type="component" value="Unassembled WGS sequence"/>
</dbReference>
<accession>A0ABS7RNE2</accession>
<comment type="caution">
    <text evidence="12">The sequence shown here is derived from an EMBL/GenBank/DDBJ whole genome shotgun (WGS) entry which is preliminary data.</text>
</comment>
<keyword evidence="8 10" id="KW-0472">Membrane</keyword>
<dbReference type="InterPro" id="IPR038770">
    <property type="entry name" value="Na+/solute_symporter_sf"/>
</dbReference>
<comment type="similarity">
    <text evidence="2">Belongs to the monovalent cation:proton antiporter 2 (CPA2) transporter (TC 2.A.37) family.</text>
</comment>
<dbReference type="InterPro" id="IPR006153">
    <property type="entry name" value="Cation/H_exchanger_TM"/>
</dbReference>
<organism evidence="12 13">
    <name type="scientific">Nocardioides jiangsuensis</name>
    <dbReference type="NCBI Taxonomy" id="2866161"/>
    <lineage>
        <taxon>Bacteria</taxon>
        <taxon>Bacillati</taxon>
        <taxon>Actinomycetota</taxon>
        <taxon>Actinomycetes</taxon>
        <taxon>Propionibacteriales</taxon>
        <taxon>Nocardioidaceae</taxon>
        <taxon>Nocardioides</taxon>
    </lineage>
</organism>
<gene>
    <name evidence="12" type="ORF">K1X13_17200</name>
</gene>
<proteinExistence type="inferred from homology"/>
<feature type="transmembrane region" description="Helical" evidence="10">
    <location>
        <begin position="58"/>
        <end position="75"/>
    </location>
</feature>
<evidence type="ECO:0000313" key="13">
    <source>
        <dbReference type="Proteomes" id="UP000754710"/>
    </source>
</evidence>
<feature type="transmembrane region" description="Helical" evidence="10">
    <location>
        <begin position="180"/>
        <end position="199"/>
    </location>
</feature>
<evidence type="ECO:0000256" key="6">
    <source>
        <dbReference type="ARBA" id="ARBA00022989"/>
    </source>
</evidence>
<evidence type="ECO:0000256" key="5">
    <source>
        <dbReference type="ARBA" id="ARBA00022692"/>
    </source>
</evidence>
<evidence type="ECO:0000256" key="1">
    <source>
        <dbReference type="ARBA" id="ARBA00004141"/>
    </source>
</evidence>
<reference evidence="12 13" key="1">
    <citation type="submission" date="2021-08" db="EMBL/GenBank/DDBJ databases">
        <title>Nocardioides bacterium WL0053 sp. nov., isolated from the sediment.</title>
        <authorList>
            <person name="Wang L."/>
            <person name="Zhang D."/>
            <person name="Zhang A."/>
        </authorList>
    </citation>
    <scope>NUCLEOTIDE SEQUENCE [LARGE SCALE GENOMIC DNA]</scope>
    <source>
        <strain evidence="12 13">WL0053</strain>
    </source>
</reference>
<evidence type="ECO:0000256" key="3">
    <source>
        <dbReference type="ARBA" id="ARBA00022448"/>
    </source>
</evidence>
<feature type="transmembrane region" description="Helical" evidence="10">
    <location>
        <begin position="156"/>
        <end position="174"/>
    </location>
</feature>
<dbReference type="Pfam" id="PF00999">
    <property type="entry name" value="Na_H_Exchanger"/>
    <property type="match status" value="1"/>
</dbReference>
<sequence length="426" mass="42953">MPDVSFNNLLAVAAIAVLAPLLLGFAPRLRVPAIVLEIVAGVIVGPSVLGWVEVDLPVSILAILGLAFVLFLAGLEIDVHRLRGGLLTAALLGFAVTVVLALGAAAGFAAGGWVTSPLIVATALCATGLGLVVPVLKDAGQVDTEVGQTTIAGSSVADFGAVLLLSFLFSMSAGGTGSRVVLALAFAVLVVLTVVLAMRAGMSMRLGDVIFRLQDTTAEIRVRLAVLLLVAFVVLAEVFGLESILGAFVAGAVIGAIDKDSSGHPHLRTKLEAIGYGFLVPVFFVTSGLRLDLSGLLEDPSALARVPLFLLALLLVRGVPAALYVPMLGRRASVAAALLQATSLPFIVAATQIGVELGELSAVNAAALVCAGLLSVLVFPPAALVLLRGGKGPPDTTGGPDAGGGTTDETASGAAKSADTSKEAAQ</sequence>
<evidence type="ECO:0000256" key="2">
    <source>
        <dbReference type="ARBA" id="ARBA00005551"/>
    </source>
</evidence>
<evidence type="ECO:0000259" key="11">
    <source>
        <dbReference type="Pfam" id="PF00999"/>
    </source>
</evidence>
<feature type="transmembrane region" description="Helical" evidence="10">
    <location>
        <begin position="303"/>
        <end position="325"/>
    </location>
</feature>
<evidence type="ECO:0000256" key="7">
    <source>
        <dbReference type="ARBA" id="ARBA00023065"/>
    </source>
</evidence>
<dbReference type="EMBL" id="JAIEZQ010000003">
    <property type="protein sequence ID" value="MBY9076575.1"/>
    <property type="molecule type" value="Genomic_DNA"/>
</dbReference>
<dbReference type="PANTHER" id="PTHR43562">
    <property type="entry name" value="NAPA-TYPE SODIUM/HYDROGEN ANTIPORTER"/>
    <property type="match status" value="1"/>
</dbReference>
<keyword evidence="4" id="KW-0050">Antiport</keyword>
<comment type="subcellular location">
    <subcellularLocation>
        <location evidence="1">Membrane</location>
        <topology evidence="1">Multi-pass membrane protein</topology>
    </subcellularLocation>
</comment>
<keyword evidence="3" id="KW-0813">Transport</keyword>
<feature type="transmembrane region" description="Helical" evidence="10">
    <location>
        <begin position="87"/>
        <end position="110"/>
    </location>
</feature>
<feature type="region of interest" description="Disordered" evidence="9">
    <location>
        <begin position="391"/>
        <end position="426"/>
    </location>
</feature>
<keyword evidence="13" id="KW-1185">Reference proteome</keyword>
<feature type="transmembrane region" description="Helical" evidence="10">
    <location>
        <begin position="220"/>
        <end position="238"/>
    </location>
</feature>
<name>A0ABS7RNE2_9ACTN</name>
<feature type="transmembrane region" description="Helical" evidence="10">
    <location>
        <begin position="6"/>
        <end position="26"/>
    </location>
</feature>
<keyword evidence="5 10" id="KW-0812">Transmembrane</keyword>
<feature type="transmembrane region" description="Helical" evidence="10">
    <location>
        <begin position="365"/>
        <end position="387"/>
    </location>
</feature>
<evidence type="ECO:0000256" key="9">
    <source>
        <dbReference type="SAM" id="MobiDB-lite"/>
    </source>
</evidence>
<feature type="transmembrane region" description="Helical" evidence="10">
    <location>
        <begin position="116"/>
        <end position="136"/>
    </location>
</feature>